<dbReference type="InterPro" id="IPR050708">
    <property type="entry name" value="T6SS_VgrG/RHS"/>
</dbReference>
<dbReference type="Gene3D" id="2.180.10.10">
    <property type="entry name" value="RHS repeat-associated core"/>
    <property type="match status" value="1"/>
</dbReference>
<evidence type="ECO:0000313" key="2">
    <source>
        <dbReference type="Proteomes" id="UP000560658"/>
    </source>
</evidence>
<accession>A0A840DCK7</accession>
<protein>
    <submittedName>
        <fullName evidence="1">RHS repeat-associated protein</fullName>
    </submittedName>
</protein>
<evidence type="ECO:0000313" key="1">
    <source>
        <dbReference type="EMBL" id="MBB4046375.1"/>
    </source>
</evidence>
<organism evidence="1 2">
    <name type="scientific">Bacteroides reticulotermitis</name>
    <dbReference type="NCBI Taxonomy" id="1133319"/>
    <lineage>
        <taxon>Bacteria</taxon>
        <taxon>Pseudomonadati</taxon>
        <taxon>Bacteroidota</taxon>
        <taxon>Bacteroidia</taxon>
        <taxon>Bacteroidales</taxon>
        <taxon>Bacteroidaceae</taxon>
        <taxon>Bacteroides</taxon>
    </lineage>
</organism>
<sequence length="381" mass="42103">MPSQLTFEDGDHISSLYGGNGTKLRATHVIGNATTVTDYYGNVIYENGIPKTLLTEAGYVTLPDQKYHYFIQDHQGNNRIIVDQDGNVEEVNHYYPFGGTFAGSSSVQPYKYNGKELDRKGGLDWYDYGARMYDAALGRWHVVDPLSEKYYSVSPYVYCANNPIKYIDPTGMFLDDIYHNEKGQEIFRVKKDDPDRLFVIKTTQTTDQMYGKEQRPQKGIANPISSKSAIDTENAIKTGNLVGEHMSNVQEIGSAKALVSMMSSIKDNGKGGIADANNKEYYGSFDDKRNAINTGSSASGKPSLGKNLVSGSGDFYSHPSGTEKIVKNGQSYTGSWAQPPSKQDISTSSKRMEIVVGMGNKRIYIYNNKGVVATIPITIIK</sequence>
<dbReference type="Proteomes" id="UP000560658">
    <property type="component" value="Unassembled WGS sequence"/>
</dbReference>
<dbReference type="AlphaFoldDB" id="A0A840DCK7"/>
<dbReference type="PANTHER" id="PTHR32305">
    <property type="match status" value="1"/>
</dbReference>
<proteinExistence type="predicted"/>
<keyword evidence="2" id="KW-1185">Reference proteome</keyword>
<dbReference type="EMBL" id="JACIER010000031">
    <property type="protein sequence ID" value="MBB4046375.1"/>
    <property type="molecule type" value="Genomic_DNA"/>
</dbReference>
<comment type="caution">
    <text evidence="1">The sequence shown here is derived from an EMBL/GenBank/DDBJ whole genome shotgun (WGS) entry which is preliminary data.</text>
</comment>
<name>A0A840DCK7_9BACE</name>
<dbReference type="NCBIfam" id="TIGR03696">
    <property type="entry name" value="Rhs_assc_core"/>
    <property type="match status" value="1"/>
</dbReference>
<dbReference type="InterPro" id="IPR022385">
    <property type="entry name" value="Rhs_assc_core"/>
</dbReference>
<dbReference type="PANTHER" id="PTHR32305:SF15">
    <property type="entry name" value="PROTEIN RHSA-RELATED"/>
    <property type="match status" value="1"/>
</dbReference>
<reference evidence="1" key="1">
    <citation type="submission" date="2020-08" db="EMBL/GenBank/DDBJ databases">
        <title>Genomic Encyclopedia of Type Strains, Phase IV (KMG-IV): sequencing the most valuable type-strain genomes for metagenomic binning, comparative biology and taxonomic classification.</title>
        <authorList>
            <person name="Goeker M."/>
        </authorList>
    </citation>
    <scope>NUCLEOTIDE SEQUENCE [LARGE SCALE GENOMIC DNA]</scope>
    <source>
        <strain evidence="1">DSM 105720</strain>
    </source>
</reference>
<gene>
    <name evidence="1" type="ORF">GGR06_004209</name>
</gene>